<reference evidence="10 11" key="1">
    <citation type="submission" date="2015-09" db="EMBL/GenBank/DDBJ databases">
        <title>Draft genome sequence of Alicyclobacillus ferrooxydans DSM 22381.</title>
        <authorList>
            <person name="Hemp J."/>
        </authorList>
    </citation>
    <scope>NUCLEOTIDE SEQUENCE [LARGE SCALE GENOMIC DNA]</scope>
    <source>
        <strain evidence="10 11">TC-34</strain>
    </source>
</reference>
<dbReference type="STRING" id="471514.AN477_20780"/>
<dbReference type="InterPro" id="IPR020846">
    <property type="entry name" value="MFS_dom"/>
</dbReference>
<feature type="transmembrane region" description="Helical" evidence="8">
    <location>
        <begin position="222"/>
        <end position="240"/>
    </location>
</feature>
<evidence type="ECO:0000259" key="9">
    <source>
        <dbReference type="PROSITE" id="PS50850"/>
    </source>
</evidence>
<dbReference type="InterPro" id="IPR001958">
    <property type="entry name" value="Tet-R_TetA/multi-R_MdtG-like"/>
</dbReference>
<protein>
    <recommendedName>
        <fullName evidence="8">Bcr/CflA family efflux transporter</fullName>
    </recommendedName>
</protein>
<comment type="similarity">
    <text evidence="2 8">Belongs to the major facilitator superfamily. Bcr/CmlA family.</text>
</comment>
<evidence type="ECO:0000256" key="6">
    <source>
        <dbReference type="ARBA" id="ARBA00022989"/>
    </source>
</evidence>
<dbReference type="AlphaFoldDB" id="A0A0P9C785"/>
<dbReference type="RefSeq" id="WP_054971107.1">
    <property type="nucleotide sequence ID" value="NZ_LJCO01000096.1"/>
</dbReference>
<feature type="transmembrane region" description="Helical" evidence="8">
    <location>
        <begin position="377"/>
        <end position="397"/>
    </location>
</feature>
<dbReference type="Proteomes" id="UP000050482">
    <property type="component" value="Unassembled WGS sequence"/>
</dbReference>
<keyword evidence="6 8" id="KW-1133">Transmembrane helix</keyword>
<feature type="transmembrane region" description="Helical" evidence="8">
    <location>
        <begin position="142"/>
        <end position="164"/>
    </location>
</feature>
<dbReference type="FunFam" id="1.20.1720.10:FF:000005">
    <property type="entry name" value="Bcr/CflA family efflux transporter"/>
    <property type="match status" value="1"/>
</dbReference>
<dbReference type="InterPro" id="IPR011701">
    <property type="entry name" value="MFS"/>
</dbReference>
<comment type="subcellular location">
    <subcellularLocation>
        <location evidence="1 8">Cell membrane</location>
        <topology evidence="1 8">Multi-pass membrane protein</topology>
    </subcellularLocation>
</comment>
<feature type="transmembrane region" description="Helical" evidence="8">
    <location>
        <begin position="289"/>
        <end position="314"/>
    </location>
</feature>
<keyword evidence="3 8" id="KW-0813">Transport</keyword>
<dbReference type="PANTHER" id="PTHR23502:SF132">
    <property type="entry name" value="POLYAMINE TRANSPORTER 2-RELATED"/>
    <property type="match status" value="1"/>
</dbReference>
<organism evidence="10 11">
    <name type="scientific">Alicyclobacillus ferrooxydans</name>
    <dbReference type="NCBI Taxonomy" id="471514"/>
    <lineage>
        <taxon>Bacteria</taxon>
        <taxon>Bacillati</taxon>
        <taxon>Bacillota</taxon>
        <taxon>Bacilli</taxon>
        <taxon>Bacillales</taxon>
        <taxon>Alicyclobacillaceae</taxon>
        <taxon>Alicyclobacillus</taxon>
    </lineage>
</organism>
<dbReference type="PATRIC" id="fig|471514.4.peg.1650"/>
<evidence type="ECO:0000256" key="1">
    <source>
        <dbReference type="ARBA" id="ARBA00004651"/>
    </source>
</evidence>
<feature type="transmembrane region" description="Helical" evidence="8">
    <location>
        <begin position="16"/>
        <end position="33"/>
    </location>
</feature>
<keyword evidence="4 8" id="KW-1003">Cell membrane</keyword>
<dbReference type="PRINTS" id="PR01035">
    <property type="entry name" value="TCRTETA"/>
</dbReference>
<proteinExistence type="inferred from homology"/>
<feature type="transmembrane region" description="Helical" evidence="8">
    <location>
        <begin position="350"/>
        <end position="371"/>
    </location>
</feature>
<dbReference type="OrthoDB" id="9800416at2"/>
<evidence type="ECO:0000256" key="2">
    <source>
        <dbReference type="ARBA" id="ARBA00006236"/>
    </source>
</evidence>
<dbReference type="CDD" id="cd17320">
    <property type="entry name" value="MFS_MdfA_MDR_like"/>
    <property type="match status" value="1"/>
</dbReference>
<dbReference type="PANTHER" id="PTHR23502">
    <property type="entry name" value="MAJOR FACILITATOR SUPERFAMILY"/>
    <property type="match status" value="1"/>
</dbReference>
<accession>A0A0P9C785</accession>
<feature type="transmembrane region" description="Helical" evidence="8">
    <location>
        <begin position="53"/>
        <end position="73"/>
    </location>
</feature>
<feature type="domain" description="Major facilitator superfamily (MFS) profile" evidence="9">
    <location>
        <begin position="18"/>
        <end position="402"/>
    </location>
</feature>
<dbReference type="SUPFAM" id="SSF103473">
    <property type="entry name" value="MFS general substrate transporter"/>
    <property type="match status" value="1"/>
</dbReference>
<name>A0A0P9C785_9BACL</name>
<feature type="transmembrane region" description="Helical" evidence="8">
    <location>
        <begin position="320"/>
        <end position="338"/>
    </location>
</feature>
<dbReference type="NCBIfam" id="TIGR00710">
    <property type="entry name" value="efflux_Bcr_CflA"/>
    <property type="match status" value="1"/>
</dbReference>
<evidence type="ECO:0000256" key="7">
    <source>
        <dbReference type="ARBA" id="ARBA00023136"/>
    </source>
</evidence>
<dbReference type="InterPro" id="IPR036259">
    <property type="entry name" value="MFS_trans_sf"/>
</dbReference>
<feature type="transmembrane region" description="Helical" evidence="8">
    <location>
        <begin position="260"/>
        <end position="277"/>
    </location>
</feature>
<evidence type="ECO:0000256" key="8">
    <source>
        <dbReference type="RuleBase" id="RU365088"/>
    </source>
</evidence>
<comment type="caution">
    <text evidence="10">The sequence shown here is derived from an EMBL/GenBank/DDBJ whole genome shotgun (WGS) entry which is preliminary data.</text>
</comment>
<dbReference type="GO" id="GO:0042910">
    <property type="term" value="F:xenobiotic transmembrane transporter activity"/>
    <property type="evidence" value="ECO:0007669"/>
    <property type="project" value="InterPro"/>
</dbReference>
<dbReference type="EMBL" id="LJCO01000096">
    <property type="protein sequence ID" value="KPV40760.1"/>
    <property type="molecule type" value="Genomic_DNA"/>
</dbReference>
<evidence type="ECO:0000256" key="4">
    <source>
        <dbReference type="ARBA" id="ARBA00022475"/>
    </source>
</evidence>
<feature type="transmembrane region" description="Helical" evidence="8">
    <location>
        <begin position="85"/>
        <end position="107"/>
    </location>
</feature>
<dbReference type="GO" id="GO:0005886">
    <property type="term" value="C:plasma membrane"/>
    <property type="evidence" value="ECO:0007669"/>
    <property type="project" value="UniProtKB-SubCell"/>
</dbReference>
<keyword evidence="11" id="KW-1185">Reference proteome</keyword>
<evidence type="ECO:0000256" key="5">
    <source>
        <dbReference type="ARBA" id="ARBA00022692"/>
    </source>
</evidence>
<gene>
    <name evidence="10" type="ORF">AN477_20780</name>
</gene>
<evidence type="ECO:0000313" key="11">
    <source>
        <dbReference type="Proteomes" id="UP000050482"/>
    </source>
</evidence>
<feature type="transmembrane region" description="Helical" evidence="8">
    <location>
        <begin position="170"/>
        <end position="192"/>
    </location>
</feature>
<keyword evidence="5 8" id="KW-0812">Transmembrane</keyword>
<dbReference type="InterPro" id="IPR004812">
    <property type="entry name" value="Efflux_drug-R_Bcr/CmlA"/>
</dbReference>
<dbReference type="PROSITE" id="PS50850">
    <property type="entry name" value="MFS"/>
    <property type="match status" value="1"/>
</dbReference>
<keyword evidence="7 8" id="KW-0472">Membrane</keyword>
<dbReference type="GO" id="GO:1990961">
    <property type="term" value="P:xenobiotic detoxification by transmembrane export across the plasma membrane"/>
    <property type="evidence" value="ECO:0007669"/>
    <property type="project" value="InterPro"/>
</dbReference>
<dbReference type="Gene3D" id="1.20.1720.10">
    <property type="entry name" value="Multidrug resistance protein D"/>
    <property type="match status" value="1"/>
</dbReference>
<feature type="transmembrane region" description="Helical" evidence="8">
    <location>
        <begin position="113"/>
        <end position="130"/>
    </location>
</feature>
<evidence type="ECO:0000256" key="3">
    <source>
        <dbReference type="ARBA" id="ARBA00022448"/>
    </source>
</evidence>
<dbReference type="Pfam" id="PF07690">
    <property type="entry name" value="MFS_1"/>
    <property type="match status" value="1"/>
</dbReference>
<sequence>MAHEHLSSPEAVERRVSKIVILGFLSAVAPLSIDMYLPALPALSRDMHASASVAQLSLTACLIGLATGQLLAGPLSDARGRRIPLLAGTAIYTIASLLCASTNSIYVLIGLRLIQGLAGSAWIVIANAIVRDLYEGHKMTEFLALLMLVNGVAPIAAPILGGQILRFTSWHGVFIVLAALGGLMFISVLFGLKESLPPERRHTGGLRQTASTVSLLVRDKHFIGYALSLGFIFAAMFSYISGSPFVLQGIFGLSPQMFSVAFATNGLGIIIAGQVSARLSRRYGETKVLVGGLILAGVAGLTFLLMIATGASLVGVLPPLFFVVCCVGIVGPTATSLAMQEQGGRAGSAAAVMGLPQMLMGALAAPLVGMMGSGADLPLGIVIPICDLAAIASYLLLVRPSRIKRRHVA</sequence>
<evidence type="ECO:0000313" key="10">
    <source>
        <dbReference type="EMBL" id="KPV40760.1"/>
    </source>
</evidence>